<dbReference type="InterPro" id="IPR011010">
    <property type="entry name" value="DNA_brk_join_enz"/>
</dbReference>
<dbReference type="PROSITE" id="PS51898">
    <property type="entry name" value="TYR_RECOMBINASE"/>
    <property type="match status" value="1"/>
</dbReference>
<keyword evidence="4" id="KW-0233">DNA recombination</keyword>
<feature type="domain" description="Core-binding (CB)" evidence="7">
    <location>
        <begin position="100"/>
        <end position="180"/>
    </location>
</feature>
<evidence type="ECO:0000256" key="3">
    <source>
        <dbReference type="ARBA" id="ARBA00023125"/>
    </source>
</evidence>
<evidence type="ECO:0000313" key="10">
    <source>
        <dbReference type="Proteomes" id="UP000564836"/>
    </source>
</evidence>
<dbReference type="InterPro" id="IPR025166">
    <property type="entry name" value="Integrase_DNA_bind_dom"/>
</dbReference>
<dbReference type="EMBL" id="JACBFH010000001">
    <property type="protein sequence ID" value="NYY91553.1"/>
    <property type="molecule type" value="Genomic_DNA"/>
</dbReference>
<dbReference type="InterPro" id="IPR013762">
    <property type="entry name" value="Integrase-like_cat_sf"/>
</dbReference>
<dbReference type="Gene3D" id="3.30.160.390">
    <property type="entry name" value="Integrase, DNA-binding domain"/>
    <property type="match status" value="1"/>
</dbReference>
<comment type="similarity">
    <text evidence="1">Belongs to the 'phage' integrase family.</text>
</comment>
<dbReference type="InterPro" id="IPR002104">
    <property type="entry name" value="Integrase_catalytic"/>
</dbReference>
<dbReference type="GO" id="GO:0003677">
    <property type="term" value="F:DNA binding"/>
    <property type="evidence" value="ECO:0007669"/>
    <property type="project" value="UniProtKB-UniRule"/>
</dbReference>
<evidence type="ECO:0000259" key="7">
    <source>
        <dbReference type="PROSITE" id="PS51900"/>
    </source>
</evidence>
<dbReference type="PROSITE" id="PS51900">
    <property type="entry name" value="CB"/>
    <property type="match status" value="1"/>
</dbReference>
<dbReference type="PANTHER" id="PTHR30629">
    <property type="entry name" value="PROPHAGE INTEGRASE"/>
    <property type="match status" value="1"/>
</dbReference>
<dbReference type="Pfam" id="PF13356">
    <property type="entry name" value="Arm-DNA-bind_3"/>
    <property type="match status" value="1"/>
</dbReference>
<keyword evidence="3 5" id="KW-0238">DNA-binding</keyword>
<sequence>MAVSSITIRAVQALKPGEIIWDAEHREAVRGFGVRRQRDQATYVLKYRVFGRQRFVTIGPHGAPWTPELARREAKRLLGLVANGKDPADEKAKARLQSADTLRVIADQYLRNAKQRLKPRTYSELERYLLVGWKPLHPVSVYQITRRHISTRIAEISSGHGKVSAARARTALSSMFNWAIREGLDIPANPVLGTHRPAQPGSRERVLTETELSAIWRACGDDDYGRIVRLLLLTAQRRDEVGSMQWAELDTSSGLWTLPGARTKNRREHRLPLVPAALTLLPHRQNGRDFLFGDGPRRSGDPHRGFSGWSKSKVALDARIAEALGEPLPHWTVHDLRRSASTGMADRLGVLPHVVEAILNHVSGHRAGVAGVYNRAKYAAEMREALGRWAEHVSALLAQKPGKVGIEIAGSDLSHTGVSYGAVGVYP</sequence>
<dbReference type="InterPro" id="IPR010998">
    <property type="entry name" value="Integrase_recombinase_N"/>
</dbReference>
<dbReference type="GO" id="GO:0006310">
    <property type="term" value="P:DNA recombination"/>
    <property type="evidence" value="ECO:0007669"/>
    <property type="project" value="UniProtKB-KW"/>
</dbReference>
<dbReference type="InterPro" id="IPR044068">
    <property type="entry name" value="CB"/>
</dbReference>
<dbReference type="SUPFAM" id="SSF56349">
    <property type="entry name" value="DNA breaking-rejoining enzymes"/>
    <property type="match status" value="1"/>
</dbReference>
<keyword evidence="2" id="KW-0229">DNA integration</keyword>
<evidence type="ECO:0000313" key="9">
    <source>
        <dbReference type="EMBL" id="UGX92451.1"/>
    </source>
</evidence>
<dbReference type="Proteomes" id="UP000564836">
    <property type="component" value="Chromosome"/>
</dbReference>
<name>A0A7Z0QBT3_9BRAD</name>
<dbReference type="RefSeq" id="WP_166349286.1">
    <property type="nucleotide sequence ID" value="NZ_CP088280.1"/>
</dbReference>
<dbReference type="GO" id="GO:0015074">
    <property type="term" value="P:DNA integration"/>
    <property type="evidence" value="ECO:0007669"/>
    <property type="project" value="UniProtKB-KW"/>
</dbReference>
<protein>
    <submittedName>
        <fullName evidence="8">Site-specific integrase</fullName>
    </submittedName>
</protein>
<evidence type="ECO:0000256" key="4">
    <source>
        <dbReference type="ARBA" id="ARBA00023172"/>
    </source>
</evidence>
<dbReference type="AlphaFoldDB" id="A0A7Z0QBT3"/>
<evidence type="ECO:0000256" key="5">
    <source>
        <dbReference type="PROSITE-ProRule" id="PRU01248"/>
    </source>
</evidence>
<dbReference type="CDD" id="cd00801">
    <property type="entry name" value="INT_P4_C"/>
    <property type="match status" value="1"/>
</dbReference>
<dbReference type="Gene3D" id="1.10.150.130">
    <property type="match status" value="1"/>
</dbReference>
<evidence type="ECO:0000259" key="6">
    <source>
        <dbReference type="PROSITE" id="PS51898"/>
    </source>
</evidence>
<accession>A0A7Z0QBT3</accession>
<evidence type="ECO:0000256" key="2">
    <source>
        <dbReference type="ARBA" id="ARBA00022908"/>
    </source>
</evidence>
<feature type="domain" description="Tyr recombinase" evidence="6">
    <location>
        <begin position="202"/>
        <end position="387"/>
    </location>
</feature>
<dbReference type="InterPro" id="IPR038488">
    <property type="entry name" value="Integrase_DNA-bd_sf"/>
</dbReference>
<reference evidence="9 10" key="1">
    <citation type="journal article" date="2017" name="Syst. Appl. Microbiol.">
        <title>Soybeans inoculated with root zone soils of Canadian native legumes harbour diverse and novel Bradyrhizobium spp. that possess agricultural potential.</title>
        <authorList>
            <person name="Bromfield E.S.P."/>
            <person name="Cloutier S."/>
            <person name="Tambong J.T."/>
            <person name="Tran Thi T.V."/>
        </authorList>
    </citation>
    <scope>NUCLEOTIDE SEQUENCE [LARGE SCALE GENOMIC DNA]</scope>
    <source>
        <strain evidence="9 10">323S2</strain>
    </source>
</reference>
<dbReference type="PANTHER" id="PTHR30629:SF2">
    <property type="entry name" value="PROPHAGE INTEGRASE INTS-RELATED"/>
    <property type="match status" value="1"/>
</dbReference>
<dbReference type="InterPro" id="IPR050808">
    <property type="entry name" value="Phage_Integrase"/>
</dbReference>
<evidence type="ECO:0000313" key="8">
    <source>
        <dbReference type="EMBL" id="NYY91553.1"/>
    </source>
</evidence>
<reference evidence="8" key="2">
    <citation type="submission" date="2020-06" db="EMBL/GenBank/DDBJ databases">
        <title>Whole Genome Sequence of Bradyrhizobium sp. Strain 323S2.</title>
        <authorList>
            <person name="Bromfield E.S.P."/>
        </authorList>
    </citation>
    <scope>NUCLEOTIDE SEQUENCE [LARGE SCALE GENOMIC DNA]</scope>
    <source>
        <strain evidence="8">323S2</strain>
    </source>
</reference>
<dbReference type="Gene3D" id="1.10.443.10">
    <property type="entry name" value="Intergrase catalytic core"/>
    <property type="match status" value="1"/>
</dbReference>
<evidence type="ECO:0000256" key="1">
    <source>
        <dbReference type="ARBA" id="ARBA00008857"/>
    </source>
</evidence>
<dbReference type="Pfam" id="PF00589">
    <property type="entry name" value="Phage_integrase"/>
    <property type="match status" value="1"/>
</dbReference>
<dbReference type="EMBL" id="CP088280">
    <property type="protein sequence ID" value="UGX92451.1"/>
    <property type="molecule type" value="Genomic_DNA"/>
</dbReference>
<proteinExistence type="inferred from homology"/>
<organism evidence="8">
    <name type="scientific">Bradyrhizobium barranii subsp. barranii</name>
    <dbReference type="NCBI Taxonomy" id="2823807"/>
    <lineage>
        <taxon>Bacteria</taxon>
        <taxon>Pseudomonadati</taxon>
        <taxon>Pseudomonadota</taxon>
        <taxon>Alphaproteobacteria</taxon>
        <taxon>Hyphomicrobiales</taxon>
        <taxon>Nitrobacteraceae</taxon>
        <taxon>Bradyrhizobium</taxon>
        <taxon>Bradyrhizobium barranii</taxon>
    </lineage>
</organism>
<gene>
    <name evidence="9" type="ORF">G6321_00043275</name>
    <name evidence="8" type="ORF">G6321_25085</name>
</gene>
<reference evidence="9 10" key="3">
    <citation type="journal article" date="2022" name="Int. J. Syst. Evol. Microbiol.">
        <title>Strains of Bradyrhizobium barranii sp. nov. associated with legumes native to Canada are symbionts of soybeans and belong to different subspecies (subsp. barranii subsp. nov. and subsp. apii subsp. nov.) and symbiovars (sv. glycinearum and sv. septentrionale).</title>
        <authorList>
            <person name="Bromfield E.S.P."/>
            <person name="Cloutier S."/>
            <person name="Wasai-Hara S."/>
            <person name="Minamisawa K."/>
        </authorList>
    </citation>
    <scope>NUCLEOTIDE SEQUENCE [LARGE SCALE GENOMIC DNA]</scope>
    <source>
        <strain evidence="9 10">323S2</strain>
    </source>
</reference>